<protein>
    <recommendedName>
        <fullName evidence="5">Osmotically-inducible protein Y</fullName>
    </recommendedName>
</protein>
<keyword evidence="2" id="KW-0732">Signal</keyword>
<evidence type="ECO:0000256" key="5">
    <source>
        <dbReference type="ARBA" id="ARBA00070588"/>
    </source>
</evidence>
<comment type="caution">
    <text evidence="8">The sequence shown here is derived from an EMBL/GenBank/DDBJ whole genome shotgun (WGS) entry which is preliminary data.</text>
</comment>
<evidence type="ECO:0000256" key="3">
    <source>
        <dbReference type="ARBA" id="ARBA00022737"/>
    </source>
</evidence>
<evidence type="ECO:0000256" key="2">
    <source>
        <dbReference type="ARBA" id="ARBA00022729"/>
    </source>
</evidence>
<keyword evidence="3" id="KW-0677">Repeat</keyword>
<accession>A0A2G8T8G3</accession>
<reference evidence="8 9" key="1">
    <citation type="submission" date="2017-10" db="EMBL/GenBank/DDBJ databases">
        <title>Massilia psychrophilum sp. nov., a novel purple-pigmented bacterium isolated from Tianshan glacier, Xinjiang Municipality, China.</title>
        <authorList>
            <person name="Wang H."/>
        </authorList>
    </citation>
    <scope>NUCLEOTIDE SEQUENCE [LARGE SCALE GENOMIC DNA]</scope>
    <source>
        <strain evidence="8 9">JCM 30074</strain>
    </source>
</reference>
<dbReference type="InterPro" id="IPR007055">
    <property type="entry name" value="BON_dom"/>
</dbReference>
<feature type="region of interest" description="Disordered" evidence="6">
    <location>
        <begin position="1"/>
        <end position="25"/>
    </location>
</feature>
<dbReference type="Gene3D" id="3.30.1340.30">
    <property type="match status" value="1"/>
</dbReference>
<dbReference type="GO" id="GO:0042597">
    <property type="term" value="C:periplasmic space"/>
    <property type="evidence" value="ECO:0007669"/>
    <property type="project" value="UniProtKB-SubCell"/>
</dbReference>
<gene>
    <name evidence="8" type="ORF">CR105_25250</name>
</gene>
<dbReference type="PROSITE" id="PS50914">
    <property type="entry name" value="BON"/>
    <property type="match status" value="1"/>
</dbReference>
<evidence type="ECO:0000256" key="4">
    <source>
        <dbReference type="ARBA" id="ARBA00022764"/>
    </source>
</evidence>
<dbReference type="OrthoDB" id="8560732at2"/>
<dbReference type="PANTHER" id="PTHR34606:SF16">
    <property type="entry name" value="BON DOMAIN-CONTAINING PROTEIN"/>
    <property type="match status" value="1"/>
</dbReference>
<dbReference type="EMBL" id="PDOC01000031">
    <property type="protein sequence ID" value="PIL42263.1"/>
    <property type="molecule type" value="Genomic_DNA"/>
</dbReference>
<dbReference type="AlphaFoldDB" id="A0A2G8T8G3"/>
<dbReference type="Proteomes" id="UP000230390">
    <property type="component" value="Unassembled WGS sequence"/>
</dbReference>
<dbReference type="InterPro" id="IPR014004">
    <property type="entry name" value="Transpt-assoc_nodulatn_dom_bac"/>
</dbReference>
<dbReference type="SMART" id="SM00749">
    <property type="entry name" value="BON"/>
    <property type="match status" value="1"/>
</dbReference>
<dbReference type="Pfam" id="PF04972">
    <property type="entry name" value="BON"/>
    <property type="match status" value="1"/>
</dbReference>
<dbReference type="InterPro" id="IPR051686">
    <property type="entry name" value="Lipoprotein_DolP"/>
</dbReference>
<evidence type="ECO:0000313" key="9">
    <source>
        <dbReference type="Proteomes" id="UP000230390"/>
    </source>
</evidence>
<dbReference type="PANTHER" id="PTHR34606">
    <property type="entry name" value="BON DOMAIN-CONTAINING PROTEIN"/>
    <property type="match status" value="1"/>
</dbReference>
<feature type="domain" description="BON" evidence="7">
    <location>
        <begin position="37"/>
        <end position="104"/>
    </location>
</feature>
<keyword evidence="4" id="KW-0574">Periplasm</keyword>
<evidence type="ECO:0000313" key="8">
    <source>
        <dbReference type="EMBL" id="PIL42263.1"/>
    </source>
</evidence>
<dbReference type="FunFam" id="3.30.1340.30:FF:000001">
    <property type="entry name" value="Molecular chaperone OsmY"/>
    <property type="match status" value="1"/>
</dbReference>
<sequence>MADKTRNAAAAVANKTDRATDNVADSSTVRKGSAVVADSVITTKVKADIFKEPELKSMAIHVETEKGVVMLSGFVDSKADADKAVALAKSVEGVSNVKSAIKVK</sequence>
<keyword evidence="9" id="KW-1185">Reference proteome</keyword>
<name>A0A2G8T8G3_9BURK</name>
<evidence type="ECO:0000256" key="6">
    <source>
        <dbReference type="SAM" id="MobiDB-lite"/>
    </source>
</evidence>
<evidence type="ECO:0000259" key="7">
    <source>
        <dbReference type="PROSITE" id="PS50914"/>
    </source>
</evidence>
<comment type="subcellular location">
    <subcellularLocation>
        <location evidence="1">Periplasm</location>
    </subcellularLocation>
</comment>
<organism evidence="8 9">
    <name type="scientific">Massilia eurypsychrophila</name>
    <dbReference type="NCBI Taxonomy" id="1485217"/>
    <lineage>
        <taxon>Bacteria</taxon>
        <taxon>Pseudomonadati</taxon>
        <taxon>Pseudomonadota</taxon>
        <taxon>Betaproteobacteria</taxon>
        <taxon>Burkholderiales</taxon>
        <taxon>Oxalobacteraceae</taxon>
        <taxon>Telluria group</taxon>
        <taxon>Massilia</taxon>
    </lineage>
</organism>
<proteinExistence type="predicted"/>
<evidence type="ECO:0000256" key="1">
    <source>
        <dbReference type="ARBA" id="ARBA00004418"/>
    </source>
</evidence>